<name>A0ABR0QSN7_GOSAR</name>
<dbReference type="Proteomes" id="UP001358586">
    <property type="component" value="Chromosome 2"/>
</dbReference>
<reference evidence="1 2" key="1">
    <citation type="submission" date="2023-03" db="EMBL/GenBank/DDBJ databases">
        <title>WGS of Gossypium arboreum.</title>
        <authorList>
            <person name="Yu D."/>
        </authorList>
    </citation>
    <scope>NUCLEOTIDE SEQUENCE [LARGE SCALE GENOMIC DNA]</scope>
    <source>
        <tissue evidence="1">Leaf</tissue>
    </source>
</reference>
<gene>
    <name evidence="1" type="ORF">PVK06_004206</name>
</gene>
<protein>
    <submittedName>
        <fullName evidence="1">Uncharacterized protein</fullName>
    </submittedName>
</protein>
<comment type="caution">
    <text evidence="1">The sequence shown here is derived from an EMBL/GenBank/DDBJ whole genome shotgun (WGS) entry which is preliminary data.</text>
</comment>
<accession>A0ABR0QSN7</accession>
<keyword evidence="2" id="KW-1185">Reference proteome</keyword>
<evidence type="ECO:0000313" key="2">
    <source>
        <dbReference type="Proteomes" id="UP001358586"/>
    </source>
</evidence>
<dbReference type="EMBL" id="JARKNE010000002">
    <property type="protein sequence ID" value="KAK5841882.1"/>
    <property type="molecule type" value="Genomic_DNA"/>
</dbReference>
<proteinExistence type="predicted"/>
<organism evidence="1 2">
    <name type="scientific">Gossypium arboreum</name>
    <name type="common">Tree cotton</name>
    <name type="synonym">Gossypium nanking</name>
    <dbReference type="NCBI Taxonomy" id="29729"/>
    <lineage>
        <taxon>Eukaryota</taxon>
        <taxon>Viridiplantae</taxon>
        <taxon>Streptophyta</taxon>
        <taxon>Embryophyta</taxon>
        <taxon>Tracheophyta</taxon>
        <taxon>Spermatophyta</taxon>
        <taxon>Magnoliopsida</taxon>
        <taxon>eudicotyledons</taxon>
        <taxon>Gunneridae</taxon>
        <taxon>Pentapetalae</taxon>
        <taxon>rosids</taxon>
        <taxon>malvids</taxon>
        <taxon>Malvales</taxon>
        <taxon>Malvaceae</taxon>
        <taxon>Malvoideae</taxon>
        <taxon>Gossypium</taxon>
    </lineage>
</organism>
<sequence>MGTGAQSGQEMNSLRLKSLRKRSKNDAGFNGSMVGSHSKTSPISLGQHVCLTDDGNFVNGVDSNLQAKNLDEIKAHFNPAFEGPVEVAVQLTDNILDQGKHSVVIFKKISNSPNQSKGRIIESMSAGSAGTQVQKFNGKFGVAKGERKNSNVLRGRGSRFKASANVGSL</sequence>
<evidence type="ECO:0000313" key="1">
    <source>
        <dbReference type="EMBL" id="KAK5841882.1"/>
    </source>
</evidence>